<evidence type="ECO:0000313" key="2">
    <source>
        <dbReference type="EMBL" id="PTQ68066.1"/>
    </source>
</evidence>
<evidence type="ECO:0000256" key="1">
    <source>
        <dbReference type="SAM" id="MobiDB-lite"/>
    </source>
</evidence>
<evidence type="ECO:0000313" key="3">
    <source>
        <dbReference type="Proteomes" id="UP000244077"/>
    </source>
</evidence>
<dbReference type="Proteomes" id="UP000244077">
    <property type="component" value="Unassembled WGS sequence"/>
</dbReference>
<name>A0A2T5H914_9RHOB</name>
<protein>
    <submittedName>
        <fullName evidence="2">Uncharacterized protein</fullName>
    </submittedName>
</protein>
<reference evidence="2 3" key="1">
    <citation type="submission" date="2018-04" db="EMBL/GenBank/DDBJ databases">
        <title>Genomic Encyclopedia of Archaeal and Bacterial Type Strains, Phase II (KMG-II): from individual species to whole genera.</title>
        <authorList>
            <person name="Goeker M."/>
        </authorList>
    </citation>
    <scope>NUCLEOTIDE SEQUENCE [LARGE SCALE GENOMIC DNA]</scope>
    <source>
        <strain evidence="2 3">DSM 100434</strain>
    </source>
</reference>
<comment type="caution">
    <text evidence="2">The sequence shown here is derived from an EMBL/GenBank/DDBJ whole genome shotgun (WGS) entry which is preliminary data.</text>
</comment>
<dbReference type="RefSeq" id="WP_245890220.1">
    <property type="nucleotide sequence ID" value="NZ_QAOH01000016.1"/>
</dbReference>
<sequence length="65" mass="7308">MQQTTRDFWNDRYRDKTGDTSGKPGLVLSQFAGPLAPGRALERRCCRSAQKGGFTLRIHEVNQLA</sequence>
<dbReference type="AlphaFoldDB" id="A0A2T5H914"/>
<feature type="region of interest" description="Disordered" evidence="1">
    <location>
        <begin position="1"/>
        <end position="28"/>
    </location>
</feature>
<keyword evidence="3" id="KW-1185">Reference proteome</keyword>
<accession>A0A2T5H914</accession>
<dbReference type="EMBL" id="QAOH01000016">
    <property type="protein sequence ID" value="PTQ68066.1"/>
    <property type="molecule type" value="Genomic_DNA"/>
</dbReference>
<organism evidence="2 3">
    <name type="scientific">Celeribacter persicus</name>
    <dbReference type="NCBI Taxonomy" id="1651082"/>
    <lineage>
        <taxon>Bacteria</taxon>
        <taxon>Pseudomonadati</taxon>
        <taxon>Pseudomonadota</taxon>
        <taxon>Alphaproteobacteria</taxon>
        <taxon>Rhodobacterales</taxon>
        <taxon>Roseobacteraceae</taxon>
        <taxon>Celeribacter</taxon>
    </lineage>
</organism>
<gene>
    <name evidence="2" type="ORF">C8N42_11681</name>
</gene>
<feature type="compositionally biased region" description="Basic and acidic residues" evidence="1">
    <location>
        <begin position="8"/>
        <end position="18"/>
    </location>
</feature>
<proteinExistence type="predicted"/>